<feature type="signal peptide" evidence="1">
    <location>
        <begin position="1"/>
        <end position="18"/>
    </location>
</feature>
<sequence>MKSLFLTVVLFVSMTTFAQKDELKTLKKIYFKENISNEDLKKYKESSDKLISIASSESDKKYAHFFKVIYPTIDLASKGVNATMEDQIKLFNPDFLEEYGKTIDRIIELEQNNGKYIYSDDLKNKKADFRELLNNTATKLYKENKFREASLMFHNLYIFDTKNEGLALENSAQLSIQAGDYLLADRFYDELKNSDYLKSVSYYAINKMDNTEDLFPNKEARDNMVSLGTYEKPRDEKLEEKKGEVYKMIALVALQNKNIDKAKEAFEIAKSLNVNDEQLINGEFQMYFSLGYDIVVKDKEIVDEINKNLENKQKFDELMNKRKELFKKSLPYFEKALELSPEDQNTKKVLKMSYEVLEMKDKAEALNQ</sequence>
<evidence type="ECO:0000313" key="3">
    <source>
        <dbReference type="Proteomes" id="UP000830454"/>
    </source>
</evidence>
<dbReference type="SUPFAM" id="SSF48452">
    <property type="entry name" value="TPR-like"/>
    <property type="match status" value="1"/>
</dbReference>
<proteinExistence type="predicted"/>
<evidence type="ECO:0000313" key="2">
    <source>
        <dbReference type="EMBL" id="UOX33517.1"/>
    </source>
</evidence>
<keyword evidence="3" id="KW-1185">Reference proteome</keyword>
<name>A0ABY4HMQ3_9FLAO</name>
<gene>
    <name evidence="2" type="ORF">LXD69_15975</name>
</gene>
<dbReference type="Proteomes" id="UP000830454">
    <property type="component" value="Chromosome"/>
</dbReference>
<reference evidence="2" key="2">
    <citation type="submission" date="2022-04" db="EMBL/GenBank/DDBJ databases">
        <title>Complete Genome Sequence of Flavobacterium sediminilitoris YSM-43, Isolated from a Tidal Sediment.</title>
        <authorList>
            <person name="Lee P.A."/>
        </authorList>
    </citation>
    <scope>NUCLEOTIDE SEQUENCE</scope>
    <source>
        <strain evidence="2">YSM-43</strain>
    </source>
</reference>
<accession>A0ABY4HMQ3</accession>
<reference evidence="2" key="1">
    <citation type="submission" date="2021-12" db="EMBL/GenBank/DDBJ databases">
        <authorList>
            <person name="Cha I.-T."/>
            <person name="Lee K.-E."/>
            <person name="Park S.-J."/>
        </authorList>
    </citation>
    <scope>NUCLEOTIDE SEQUENCE</scope>
    <source>
        <strain evidence="2">YSM-43</strain>
    </source>
</reference>
<evidence type="ECO:0000256" key="1">
    <source>
        <dbReference type="SAM" id="SignalP"/>
    </source>
</evidence>
<dbReference type="EMBL" id="CP090145">
    <property type="protein sequence ID" value="UOX33517.1"/>
    <property type="molecule type" value="Genomic_DNA"/>
</dbReference>
<evidence type="ECO:0008006" key="4">
    <source>
        <dbReference type="Google" id="ProtNLM"/>
    </source>
</evidence>
<dbReference type="InterPro" id="IPR011990">
    <property type="entry name" value="TPR-like_helical_dom_sf"/>
</dbReference>
<protein>
    <recommendedName>
        <fullName evidence="4">Tetratricopeptide repeat protein</fullName>
    </recommendedName>
</protein>
<dbReference type="Gene3D" id="1.25.40.10">
    <property type="entry name" value="Tetratricopeptide repeat domain"/>
    <property type="match status" value="1"/>
</dbReference>
<keyword evidence="1" id="KW-0732">Signal</keyword>
<feature type="chain" id="PRO_5046525326" description="Tetratricopeptide repeat protein" evidence="1">
    <location>
        <begin position="19"/>
        <end position="368"/>
    </location>
</feature>
<dbReference type="RefSeq" id="WP_246916113.1">
    <property type="nucleotide sequence ID" value="NZ_CP090145.1"/>
</dbReference>
<organism evidence="2 3">
    <name type="scientific">Flavobacterium sediminilitoris</name>
    <dbReference type="NCBI Taxonomy" id="2024526"/>
    <lineage>
        <taxon>Bacteria</taxon>
        <taxon>Pseudomonadati</taxon>
        <taxon>Bacteroidota</taxon>
        <taxon>Flavobacteriia</taxon>
        <taxon>Flavobacteriales</taxon>
        <taxon>Flavobacteriaceae</taxon>
        <taxon>Flavobacterium</taxon>
    </lineage>
</organism>